<name>A0A2J6T945_9HELO</name>
<dbReference type="RefSeq" id="XP_024736412.1">
    <property type="nucleotide sequence ID" value="XM_024888580.1"/>
</dbReference>
<evidence type="ECO:0000313" key="3">
    <source>
        <dbReference type="Proteomes" id="UP000235371"/>
    </source>
</evidence>
<accession>A0A2J6T945</accession>
<dbReference type="GeneID" id="36596656"/>
<organism evidence="2 3">
    <name type="scientific">Hyaloscypha bicolor E</name>
    <dbReference type="NCBI Taxonomy" id="1095630"/>
    <lineage>
        <taxon>Eukaryota</taxon>
        <taxon>Fungi</taxon>
        <taxon>Dikarya</taxon>
        <taxon>Ascomycota</taxon>
        <taxon>Pezizomycotina</taxon>
        <taxon>Leotiomycetes</taxon>
        <taxon>Helotiales</taxon>
        <taxon>Hyaloscyphaceae</taxon>
        <taxon>Hyaloscypha</taxon>
        <taxon>Hyaloscypha bicolor</taxon>
    </lineage>
</organism>
<keyword evidence="1" id="KW-0812">Transmembrane</keyword>
<evidence type="ECO:0000313" key="2">
    <source>
        <dbReference type="EMBL" id="PMD59508.1"/>
    </source>
</evidence>
<reference evidence="2 3" key="1">
    <citation type="submission" date="2016-04" db="EMBL/GenBank/DDBJ databases">
        <title>A degradative enzymes factory behind the ericoid mycorrhizal symbiosis.</title>
        <authorList>
            <consortium name="DOE Joint Genome Institute"/>
            <person name="Martino E."/>
            <person name="Morin E."/>
            <person name="Grelet G."/>
            <person name="Kuo A."/>
            <person name="Kohler A."/>
            <person name="Daghino S."/>
            <person name="Barry K."/>
            <person name="Choi C."/>
            <person name="Cichocki N."/>
            <person name="Clum A."/>
            <person name="Copeland A."/>
            <person name="Hainaut M."/>
            <person name="Haridas S."/>
            <person name="Labutti K."/>
            <person name="Lindquist E."/>
            <person name="Lipzen A."/>
            <person name="Khouja H.-R."/>
            <person name="Murat C."/>
            <person name="Ohm R."/>
            <person name="Olson A."/>
            <person name="Spatafora J."/>
            <person name="Veneault-Fourrey C."/>
            <person name="Henrissat B."/>
            <person name="Grigoriev I."/>
            <person name="Martin F."/>
            <person name="Perotto S."/>
        </authorList>
    </citation>
    <scope>NUCLEOTIDE SEQUENCE [LARGE SCALE GENOMIC DNA]</scope>
    <source>
        <strain evidence="2 3">E</strain>
    </source>
</reference>
<keyword evidence="1" id="KW-1133">Transmembrane helix</keyword>
<dbReference type="AlphaFoldDB" id="A0A2J6T945"/>
<keyword evidence="3" id="KW-1185">Reference proteome</keyword>
<gene>
    <name evidence="2" type="ORF">K444DRAFT_723099</name>
</gene>
<keyword evidence="1" id="KW-0472">Membrane</keyword>
<proteinExistence type="predicted"/>
<sequence>MEKMEHIWVGVQVKKPPKGEKVKRTGSRRGGLDALHVPHPPYIQPPLPFYCIPSTPPLYILLLTIASICFRRRIRDQTTSRPGTGCYTGKQCAVTHASWLKLPISFQSHKFHIASRKKGRLSISDSAVS</sequence>
<dbReference type="Proteomes" id="UP000235371">
    <property type="component" value="Unassembled WGS sequence"/>
</dbReference>
<feature type="transmembrane region" description="Helical" evidence="1">
    <location>
        <begin position="47"/>
        <end position="70"/>
    </location>
</feature>
<dbReference type="EMBL" id="KZ613813">
    <property type="protein sequence ID" value="PMD59508.1"/>
    <property type="molecule type" value="Genomic_DNA"/>
</dbReference>
<evidence type="ECO:0000256" key="1">
    <source>
        <dbReference type="SAM" id="Phobius"/>
    </source>
</evidence>
<protein>
    <submittedName>
        <fullName evidence="2">Uncharacterized protein</fullName>
    </submittedName>
</protein>
<dbReference type="InParanoid" id="A0A2J6T945"/>